<gene>
    <name evidence="2" type="ORF">SAMN04515668_4428</name>
</gene>
<evidence type="ECO:0000256" key="1">
    <source>
        <dbReference type="SAM" id="SignalP"/>
    </source>
</evidence>
<protein>
    <submittedName>
        <fullName evidence="2">Uncharacterized protein</fullName>
    </submittedName>
</protein>
<evidence type="ECO:0000313" key="2">
    <source>
        <dbReference type="EMBL" id="SFQ79327.1"/>
    </source>
</evidence>
<organism evidence="2 3">
    <name type="scientific">Hymenobacter arizonensis</name>
    <name type="common">Siccationidurans arizonensis</name>
    <dbReference type="NCBI Taxonomy" id="1227077"/>
    <lineage>
        <taxon>Bacteria</taxon>
        <taxon>Pseudomonadati</taxon>
        <taxon>Bacteroidota</taxon>
        <taxon>Cytophagia</taxon>
        <taxon>Cytophagales</taxon>
        <taxon>Hymenobacteraceae</taxon>
        <taxon>Hymenobacter</taxon>
    </lineage>
</organism>
<sequence length="44" mass="4927">MKHAYLFLLSLLPMTASVAQPTSSLLDAAYREQSTPKLEQYLQA</sequence>
<dbReference type="RefSeq" id="WP_262507612.1">
    <property type="nucleotide sequence ID" value="NZ_FOXS01000008.1"/>
</dbReference>
<keyword evidence="3" id="KW-1185">Reference proteome</keyword>
<reference evidence="3" key="1">
    <citation type="submission" date="2016-10" db="EMBL/GenBank/DDBJ databases">
        <authorList>
            <person name="Varghese N."/>
            <person name="Submissions S."/>
        </authorList>
    </citation>
    <scope>NUCLEOTIDE SEQUENCE [LARGE SCALE GENOMIC DNA]</scope>
    <source>
        <strain evidence="3">OR362-8,ATCC BAA-1266,JCM 13504</strain>
    </source>
</reference>
<evidence type="ECO:0000313" key="3">
    <source>
        <dbReference type="Proteomes" id="UP000199029"/>
    </source>
</evidence>
<keyword evidence="1" id="KW-0732">Signal</keyword>
<dbReference type="AlphaFoldDB" id="A0A1I6BEW6"/>
<proteinExistence type="predicted"/>
<dbReference type="Proteomes" id="UP000199029">
    <property type="component" value="Unassembled WGS sequence"/>
</dbReference>
<feature type="chain" id="PRO_5011556031" evidence="1">
    <location>
        <begin position="20"/>
        <end position="44"/>
    </location>
</feature>
<accession>A0A1I6BEW6</accession>
<dbReference type="EMBL" id="FOXS01000008">
    <property type="protein sequence ID" value="SFQ79327.1"/>
    <property type="molecule type" value="Genomic_DNA"/>
</dbReference>
<feature type="signal peptide" evidence="1">
    <location>
        <begin position="1"/>
        <end position="19"/>
    </location>
</feature>
<name>A0A1I6BEW6_HYMAR</name>
<dbReference type="STRING" id="1227077.SAMN04515668_4428"/>